<reference evidence="3" key="1">
    <citation type="submission" date="2025-08" db="UniProtKB">
        <authorList>
            <consortium name="Ensembl"/>
        </authorList>
    </citation>
    <scope>IDENTIFICATION</scope>
</reference>
<dbReference type="PROSITE" id="PS50041">
    <property type="entry name" value="C_TYPE_LECTIN_2"/>
    <property type="match status" value="1"/>
</dbReference>
<proteinExistence type="predicted"/>
<dbReference type="SUPFAM" id="SSF56436">
    <property type="entry name" value="C-type lectin-like"/>
    <property type="match status" value="1"/>
</dbReference>
<protein>
    <recommendedName>
        <fullName evidence="2">C-type lectin domain-containing protein</fullName>
    </recommendedName>
</protein>
<evidence type="ECO:0000256" key="1">
    <source>
        <dbReference type="ARBA" id="ARBA00023157"/>
    </source>
</evidence>
<dbReference type="PROSITE" id="PS00615">
    <property type="entry name" value="C_TYPE_LECTIN_1"/>
    <property type="match status" value="1"/>
</dbReference>
<dbReference type="InterPro" id="IPR018378">
    <property type="entry name" value="C-type_lectin_CS"/>
</dbReference>
<reference evidence="3" key="2">
    <citation type="submission" date="2025-09" db="UniProtKB">
        <authorList>
            <consortium name="Ensembl"/>
        </authorList>
    </citation>
    <scope>IDENTIFICATION</scope>
</reference>
<evidence type="ECO:0000313" key="4">
    <source>
        <dbReference type="Proteomes" id="UP000264820"/>
    </source>
</evidence>
<evidence type="ECO:0000313" key="3">
    <source>
        <dbReference type="Ensembl" id="ENSHCOP00000027997.1"/>
    </source>
</evidence>
<dbReference type="SMART" id="SM00034">
    <property type="entry name" value="CLECT"/>
    <property type="match status" value="1"/>
</dbReference>
<dbReference type="GeneTree" id="ENSGT01150000286973"/>
<dbReference type="Proteomes" id="UP000264820">
    <property type="component" value="Unplaced"/>
</dbReference>
<dbReference type="Gene3D" id="3.10.100.10">
    <property type="entry name" value="Mannose-Binding Protein A, subunit A"/>
    <property type="match status" value="1"/>
</dbReference>
<dbReference type="InterPro" id="IPR016187">
    <property type="entry name" value="CTDL_fold"/>
</dbReference>
<evidence type="ECO:0000259" key="2">
    <source>
        <dbReference type="PROSITE" id="PS50041"/>
    </source>
</evidence>
<dbReference type="AlphaFoldDB" id="A0A3Q3EBJ6"/>
<dbReference type="Pfam" id="PF00059">
    <property type="entry name" value="Lectin_C"/>
    <property type="match status" value="1"/>
</dbReference>
<organism evidence="3 4">
    <name type="scientific">Hippocampus comes</name>
    <name type="common">Tiger tail seahorse</name>
    <dbReference type="NCBI Taxonomy" id="109280"/>
    <lineage>
        <taxon>Eukaryota</taxon>
        <taxon>Metazoa</taxon>
        <taxon>Chordata</taxon>
        <taxon>Craniata</taxon>
        <taxon>Vertebrata</taxon>
        <taxon>Euteleostomi</taxon>
        <taxon>Actinopterygii</taxon>
        <taxon>Neopterygii</taxon>
        <taxon>Teleostei</taxon>
        <taxon>Neoteleostei</taxon>
        <taxon>Acanthomorphata</taxon>
        <taxon>Syngnathiaria</taxon>
        <taxon>Syngnathiformes</taxon>
        <taxon>Syngnathoidei</taxon>
        <taxon>Syngnathidae</taxon>
        <taxon>Hippocampus</taxon>
    </lineage>
</organism>
<sequence length="210" mass="23828">MTSSAQRNFSPCPAGYISWYRNCYKLVEEPATWDAAQKACEQHGANLSHLVSLTQLNLSSERPPVTPAPGDGKCLPPSPFIRLICKEPSSFTDSTQSFLRETTVGWGWTDKTPVGFLNWAPGEPNAAFHPGQVAEENCVEMYPDGRWNDNDCLQKRGFVCRHRQCKHSDGSRVASASWQPLKTGLCCLFVIRLHHRRWRKPRFPHRWAKC</sequence>
<accession>A0A3Q3EBJ6</accession>
<keyword evidence="4" id="KW-1185">Reference proteome</keyword>
<feature type="domain" description="C-type lectin" evidence="2">
    <location>
        <begin position="19"/>
        <end position="161"/>
    </location>
</feature>
<dbReference type="PANTHER" id="PTHR22803">
    <property type="entry name" value="MANNOSE, PHOSPHOLIPASE, LECTIN RECEPTOR RELATED"/>
    <property type="match status" value="1"/>
</dbReference>
<keyword evidence="1" id="KW-1015">Disulfide bond</keyword>
<name>A0A3Q3EBJ6_HIPCM</name>
<dbReference type="CDD" id="cd00037">
    <property type="entry name" value="CLECT"/>
    <property type="match status" value="1"/>
</dbReference>
<dbReference type="InterPro" id="IPR001304">
    <property type="entry name" value="C-type_lectin-like"/>
</dbReference>
<dbReference type="InterPro" id="IPR016186">
    <property type="entry name" value="C-type_lectin-like/link_sf"/>
</dbReference>
<dbReference type="InterPro" id="IPR050111">
    <property type="entry name" value="C-type_lectin/snaclec_domain"/>
</dbReference>
<dbReference type="Ensembl" id="ENSHCOT00000024707.1">
    <property type="protein sequence ID" value="ENSHCOP00000027997.1"/>
    <property type="gene ID" value="ENSHCOG00000020370.1"/>
</dbReference>